<dbReference type="WBParaSite" id="maker-uti_cns_0001977-snap-gene-0.29-mRNA-1">
    <property type="protein sequence ID" value="maker-uti_cns_0001977-snap-gene-0.29-mRNA-1"/>
    <property type="gene ID" value="maker-uti_cns_0001977-snap-gene-0.29"/>
</dbReference>
<feature type="coiled-coil region" evidence="16">
    <location>
        <begin position="55"/>
        <end position="89"/>
    </location>
</feature>
<dbReference type="InterPro" id="IPR008271">
    <property type="entry name" value="Ser/Thr_kinase_AS"/>
</dbReference>
<dbReference type="SMART" id="SM00100">
    <property type="entry name" value="cNMP"/>
    <property type="match status" value="2"/>
</dbReference>
<keyword evidence="21" id="KW-1185">Reference proteome</keyword>
<evidence type="ECO:0000256" key="3">
    <source>
        <dbReference type="ARBA" id="ARBA00022527"/>
    </source>
</evidence>
<dbReference type="PROSITE" id="PS50042">
    <property type="entry name" value="CNMP_BINDING_3"/>
    <property type="match status" value="2"/>
</dbReference>
<keyword evidence="16" id="KW-0175">Coiled coil</keyword>
<dbReference type="GO" id="GO:0106310">
    <property type="term" value="F:protein serine kinase activity"/>
    <property type="evidence" value="ECO:0007669"/>
    <property type="project" value="RHEA"/>
</dbReference>
<dbReference type="PROSITE" id="PS00107">
    <property type="entry name" value="PROTEIN_KINASE_ATP"/>
    <property type="match status" value="1"/>
</dbReference>
<dbReference type="Gene3D" id="1.20.5.170">
    <property type="match status" value="1"/>
</dbReference>
<name>A0A1I8GGX8_9PLAT</name>
<evidence type="ECO:0000256" key="14">
    <source>
        <dbReference type="PIRSR" id="PIRSR000559-2"/>
    </source>
</evidence>
<dbReference type="FunFam" id="1.10.510.10:FF:000210">
    <property type="entry name" value="Non-specific serine/threonine protein kinase"/>
    <property type="match status" value="1"/>
</dbReference>
<dbReference type="GO" id="GO:0004692">
    <property type="term" value="F:cGMP-dependent protein kinase activity"/>
    <property type="evidence" value="ECO:0007669"/>
    <property type="project" value="UniProtKB-EC"/>
</dbReference>
<evidence type="ECO:0000256" key="1">
    <source>
        <dbReference type="ARBA" id="ARBA00006352"/>
    </source>
</evidence>
<keyword evidence="7 12" id="KW-0418">Kinase</keyword>
<dbReference type="InterPro" id="IPR018490">
    <property type="entry name" value="cNMP-bd_dom_sf"/>
</dbReference>
<dbReference type="Pfam" id="PF00027">
    <property type="entry name" value="cNMP_binding"/>
    <property type="match status" value="2"/>
</dbReference>
<sequence length="720" mass="81494">GCLRRHGPTTSAEAILPILLSAYKRASTEDGGRMSNDKKKERWSFLSAMSGRTKMSDRQQLIEDLRRQVDELRAEVRAKDRRIAELASQLDKYQSVFRSGGSPVHGPQCRRNRGLGISAEPQNEDTLALMPEGRTHAKDDRTREVIKRAIMENAFMKNLENGQICEIIDYMYPLSHATGALIIKLGEVGSLVYVMEEGKAEVTNTKDEKINEIGPCTVFGELAILYNCKRTATVKAITNCKLWAIDRQTFQSIMMKTGMLKQKEYIDFLSSVPAFKELPDETLSNLADVLETDHYPDGEYIIRQGAKGNTFYIIAKGTVRVTKRDSATGESVFLRNMGRGDWFGEKALSDEDVRTANIIVEDSEGVDCLVLTRESYKQLIGDLIILERKYSDDTTPKRSEEFRGLALRDLYIVATLGVGGFGRVELVRINNDNNRSFALKQLKKQHIVETRQQEHVMNERSILADTNCEFIVKLYKTFKDRKYLYMLLECCLGGELWTVLRDKGHFDDSMTRFYIGCVVEALTYLHRRGVVYRDLKPENLLLDSTGYCKLTDFGFAKRIGFGKKTWTFCGTPEYVPPEVILNKGHDLSADFWSLGVLIFELLTGTPPFVASDPMKTYNIILKGIDAVDFPRRVGRNAQNLIKKLCRDSPSERLGFGRGGVMEVAHHVWFEGFNWAGVKSRSLTPPFLPKISSPVDASNFDEYPPDAEQPPDDVSGWDKDF</sequence>
<evidence type="ECO:0000256" key="12">
    <source>
        <dbReference type="PIRNR" id="PIRNR000559"/>
    </source>
</evidence>
<dbReference type="FunFam" id="2.60.120.10:FF:000072">
    <property type="entry name" value="cGMP-dependent protein kinase"/>
    <property type="match status" value="1"/>
</dbReference>
<dbReference type="SMART" id="SM00220">
    <property type="entry name" value="S_TKc"/>
    <property type="match status" value="1"/>
</dbReference>
<evidence type="ECO:0000256" key="9">
    <source>
        <dbReference type="ARBA" id="ARBA00022992"/>
    </source>
</evidence>
<feature type="domain" description="Cyclic nucleotide-binding" evidence="19">
    <location>
        <begin position="274"/>
        <end position="397"/>
    </location>
</feature>
<dbReference type="PROSITE" id="PS00889">
    <property type="entry name" value="CNMP_BINDING_2"/>
    <property type="match status" value="2"/>
</dbReference>
<dbReference type="EC" id="2.7.11.12" evidence="2 12"/>
<evidence type="ECO:0000256" key="10">
    <source>
        <dbReference type="ARBA" id="ARBA00047298"/>
    </source>
</evidence>
<dbReference type="SUPFAM" id="SSF56112">
    <property type="entry name" value="Protein kinase-like (PK-like)"/>
    <property type="match status" value="1"/>
</dbReference>
<dbReference type="InterPro" id="IPR000719">
    <property type="entry name" value="Prot_kinase_dom"/>
</dbReference>
<evidence type="ECO:0000256" key="13">
    <source>
        <dbReference type="PIRSR" id="PIRSR000559-1"/>
    </source>
</evidence>
<keyword evidence="4 12" id="KW-0140">cGMP</keyword>
<evidence type="ECO:0000256" key="4">
    <source>
        <dbReference type="ARBA" id="ARBA00022535"/>
    </source>
</evidence>
<evidence type="ECO:0000259" key="18">
    <source>
        <dbReference type="PROSITE" id="PS50011"/>
    </source>
</evidence>
<dbReference type="PANTHER" id="PTHR24353">
    <property type="entry name" value="CYCLIC NUCLEOTIDE-DEPENDENT PROTEIN KINASE"/>
    <property type="match status" value="1"/>
</dbReference>
<evidence type="ECO:0000256" key="7">
    <source>
        <dbReference type="ARBA" id="ARBA00022777"/>
    </source>
</evidence>
<feature type="domain" description="AGC-kinase C-terminal" evidence="20">
    <location>
        <begin position="670"/>
        <end position="720"/>
    </location>
</feature>
<feature type="region of interest" description="Disordered" evidence="17">
    <location>
        <begin position="97"/>
        <end position="116"/>
    </location>
</feature>
<evidence type="ECO:0000256" key="6">
    <source>
        <dbReference type="ARBA" id="ARBA00022741"/>
    </source>
</evidence>
<accession>A0A1I8GGX8</accession>
<dbReference type="Gene3D" id="3.30.200.20">
    <property type="entry name" value="Phosphorylase Kinase, domain 1"/>
    <property type="match status" value="1"/>
</dbReference>
<keyword evidence="9 12" id="KW-0142">cGMP-binding</keyword>
<protein>
    <recommendedName>
        <fullName evidence="2 12">cGMP-dependent protein kinase</fullName>
        <ecNumber evidence="2 12">2.7.11.12</ecNumber>
    </recommendedName>
</protein>
<reference evidence="22" key="1">
    <citation type="submission" date="2016-11" db="UniProtKB">
        <authorList>
            <consortium name="WormBaseParasite"/>
        </authorList>
    </citation>
    <scope>IDENTIFICATION</scope>
</reference>
<dbReference type="CDD" id="cd00038">
    <property type="entry name" value="CAP_ED"/>
    <property type="match status" value="2"/>
</dbReference>
<feature type="domain" description="Cyclic nucleotide-binding" evidence="19">
    <location>
        <begin position="155"/>
        <end position="271"/>
    </location>
</feature>
<dbReference type="PIRSF" id="PIRSF000559">
    <property type="entry name" value="cGMP-dep_kinase"/>
    <property type="match status" value="1"/>
</dbReference>
<dbReference type="InterPro" id="IPR011009">
    <property type="entry name" value="Kinase-like_dom_sf"/>
</dbReference>
<dbReference type="InterPro" id="IPR035014">
    <property type="entry name" value="STKc_cGK"/>
</dbReference>
<comment type="catalytic activity">
    <reaction evidence="10 12">
        <text>L-threonyl-[protein] + ATP = O-phospho-L-threonyl-[protein] + ADP + H(+)</text>
        <dbReference type="Rhea" id="RHEA:46608"/>
        <dbReference type="Rhea" id="RHEA-COMP:11060"/>
        <dbReference type="Rhea" id="RHEA-COMP:11605"/>
        <dbReference type="ChEBI" id="CHEBI:15378"/>
        <dbReference type="ChEBI" id="CHEBI:30013"/>
        <dbReference type="ChEBI" id="CHEBI:30616"/>
        <dbReference type="ChEBI" id="CHEBI:61977"/>
        <dbReference type="ChEBI" id="CHEBI:456216"/>
        <dbReference type="EC" id="2.7.11.12"/>
    </reaction>
</comment>
<evidence type="ECO:0000313" key="21">
    <source>
        <dbReference type="Proteomes" id="UP000095280"/>
    </source>
</evidence>
<dbReference type="Gene3D" id="1.10.510.10">
    <property type="entry name" value="Transferase(Phosphotransferase) domain 1"/>
    <property type="match status" value="1"/>
</dbReference>
<evidence type="ECO:0000256" key="8">
    <source>
        <dbReference type="ARBA" id="ARBA00022840"/>
    </source>
</evidence>
<dbReference type="CDD" id="cd05572">
    <property type="entry name" value="STKc_cGK"/>
    <property type="match status" value="1"/>
</dbReference>
<evidence type="ECO:0000259" key="20">
    <source>
        <dbReference type="PROSITE" id="PS51285"/>
    </source>
</evidence>
<dbReference type="PROSITE" id="PS00888">
    <property type="entry name" value="CNMP_BINDING_1"/>
    <property type="match status" value="2"/>
</dbReference>
<evidence type="ECO:0000256" key="11">
    <source>
        <dbReference type="ARBA" id="ARBA00047462"/>
    </source>
</evidence>
<dbReference type="AlphaFoldDB" id="A0A1I8GGX8"/>
<evidence type="ECO:0000313" key="22">
    <source>
        <dbReference type="WBParaSite" id="maker-uti_cns_0001977-snap-gene-0.29-mRNA-1"/>
    </source>
</evidence>
<dbReference type="InterPro" id="IPR018488">
    <property type="entry name" value="cNMP-bd_CS"/>
</dbReference>
<dbReference type="GO" id="GO:0030553">
    <property type="term" value="F:cGMP binding"/>
    <property type="evidence" value="ECO:0007669"/>
    <property type="project" value="UniProtKB-KW"/>
</dbReference>
<feature type="domain" description="Protein kinase" evidence="18">
    <location>
        <begin position="410"/>
        <end position="669"/>
    </location>
</feature>
<feature type="region of interest" description="Disordered" evidence="17">
    <location>
        <begin position="697"/>
        <end position="720"/>
    </location>
</feature>
<evidence type="ECO:0000256" key="17">
    <source>
        <dbReference type="SAM" id="MobiDB-lite"/>
    </source>
</evidence>
<dbReference type="PROSITE" id="PS00108">
    <property type="entry name" value="PROTEIN_KINASE_ST"/>
    <property type="match status" value="1"/>
</dbReference>
<feature type="active site" description="Proton acceptor" evidence="13">
    <location>
        <position position="534"/>
    </location>
</feature>
<keyword evidence="3 12" id="KW-0723">Serine/threonine-protein kinase</keyword>
<dbReference type="InterPro" id="IPR000961">
    <property type="entry name" value="AGC-kinase_C"/>
</dbReference>
<keyword evidence="5 12" id="KW-0808">Transferase</keyword>
<dbReference type="PROSITE" id="PS50011">
    <property type="entry name" value="PROTEIN_KINASE_DOM"/>
    <property type="match status" value="1"/>
</dbReference>
<organism evidence="21 22">
    <name type="scientific">Macrostomum lignano</name>
    <dbReference type="NCBI Taxonomy" id="282301"/>
    <lineage>
        <taxon>Eukaryota</taxon>
        <taxon>Metazoa</taxon>
        <taxon>Spiralia</taxon>
        <taxon>Lophotrochozoa</taxon>
        <taxon>Platyhelminthes</taxon>
        <taxon>Rhabditophora</taxon>
        <taxon>Macrostomorpha</taxon>
        <taxon>Macrostomida</taxon>
        <taxon>Macrostomidae</taxon>
        <taxon>Macrostomum</taxon>
    </lineage>
</organism>
<dbReference type="SUPFAM" id="SSF51206">
    <property type="entry name" value="cAMP-binding domain-like"/>
    <property type="match status" value="2"/>
</dbReference>
<dbReference type="GO" id="GO:0005524">
    <property type="term" value="F:ATP binding"/>
    <property type="evidence" value="ECO:0007669"/>
    <property type="project" value="UniProtKB-UniRule"/>
</dbReference>
<keyword evidence="8 12" id="KW-0067">ATP-binding</keyword>
<evidence type="ECO:0000256" key="2">
    <source>
        <dbReference type="ARBA" id="ARBA00012428"/>
    </source>
</evidence>
<dbReference type="InterPro" id="IPR014710">
    <property type="entry name" value="RmlC-like_jellyroll"/>
</dbReference>
<evidence type="ECO:0000256" key="16">
    <source>
        <dbReference type="SAM" id="Coils"/>
    </source>
</evidence>
<dbReference type="Proteomes" id="UP000095280">
    <property type="component" value="Unplaced"/>
</dbReference>
<feature type="binding site" evidence="14 15">
    <location>
        <position position="440"/>
    </location>
    <ligand>
        <name>ATP</name>
        <dbReference type="ChEBI" id="CHEBI:30616"/>
    </ligand>
</feature>
<dbReference type="InterPro" id="IPR000595">
    <property type="entry name" value="cNMP-bd_dom"/>
</dbReference>
<dbReference type="SMART" id="SM00133">
    <property type="entry name" value="S_TK_X"/>
    <property type="match status" value="1"/>
</dbReference>
<comment type="similarity">
    <text evidence="1 12">Belongs to the protein kinase superfamily. AGC Ser/Thr protein kinase family. cGMP subfamily.</text>
</comment>
<dbReference type="CDD" id="cd12083">
    <property type="entry name" value="DD_cGKI"/>
    <property type="match status" value="1"/>
</dbReference>
<dbReference type="Pfam" id="PF00069">
    <property type="entry name" value="Pkinase"/>
    <property type="match status" value="1"/>
</dbReference>
<keyword evidence="6 12" id="KW-0547">Nucleotide-binding</keyword>
<dbReference type="Gene3D" id="2.60.120.10">
    <property type="entry name" value="Jelly Rolls"/>
    <property type="match status" value="2"/>
</dbReference>
<feature type="binding site" evidence="14">
    <location>
        <begin position="416"/>
        <end position="424"/>
    </location>
    <ligand>
        <name>ATP</name>
        <dbReference type="ChEBI" id="CHEBI:30616"/>
    </ligand>
</feature>
<dbReference type="InterPro" id="IPR017441">
    <property type="entry name" value="Protein_kinase_ATP_BS"/>
</dbReference>
<dbReference type="PRINTS" id="PR00104">
    <property type="entry name" value="CGMPKINASE"/>
</dbReference>
<evidence type="ECO:0000256" key="5">
    <source>
        <dbReference type="ARBA" id="ARBA00022679"/>
    </source>
</evidence>
<proteinExistence type="inferred from homology"/>
<comment type="catalytic activity">
    <reaction evidence="11">
        <text>L-seryl-[protein] + ATP = O-phospho-L-seryl-[protein] + ADP + H(+)</text>
        <dbReference type="Rhea" id="RHEA:17989"/>
        <dbReference type="Rhea" id="RHEA-COMP:9863"/>
        <dbReference type="Rhea" id="RHEA-COMP:11604"/>
        <dbReference type="ChEBI" id="CHEBI:15378"/>
        <dbReference type="ChEBI" id="CHEBI:29999"/>
        <dbReference type="ChEBI" id="CHEBI:30616"/>
        <dbReference type="ChEBI" id="CHEBI:83421"/>
        <dbReference type="ChEBI" id="CHEBI:456216"/>
        <dbReference type="EC" id="2.7.11.12"/>
    </reaction>
</comment>
<evidence type="ECO:0000259" key="19">
    <source>
        <dbReference type="PROSITE" id="PS50042"/>
    </source>
</evidence>
<dbReference type="InterPro" id="IPR002374">
    <property type="entry name" value="cGMP_dep_kinase"/>
</dbReference>
<evidence type="ECO:0000256" key="15">
    <source>
        <dbReference type="PROSITE-ProRule" id="PRU10141"/>
    </source>
</evidence>
<dbReference type="PANTHER" id="PTHR24353:SF111">
    <property type="match status" value="1"/>
</dbReference>
<dbReference type="PROSITE" id="PS51285">
    <property type="entry name" value="AGC_KINASE_CTER"/>
    <property type="match status" value="1"/>
</dbReference>